<dbReference type="EMBL" id="ML738587">
    <property type="protein sequence ID" value="KAE8168060.1"/>
    <property type="molecule type" value="Genomic_DNA"/>
</dbReference>
<dbReference type="Proteomes" id="UP000326950">
    <property type="component" value="Unassembled WGS sequence"/>
</dbReference>
<sequence>MSTQPQPPKTSTYTQPKNPISQTPKEQQDQEQRIPSTRHHGDNVPTITRGPQSKSSNSDALSEHTQTRKQQQQRSLHSAADVDTEYGVEQQPAEGDIAARVKGKSARAREQAGAHAGPVGSMLGPGCPATATASSGFGSGSAGDGGELRELGRKREEHDRMLGERVGQSPAEPDGDFDGGSEREEAWRRKLERERDVDVGNAVREGTGSAVVR</sequence>
<feature type="region of interest" description="Disordered" evidence="1">
    <location>
        <begin position="1"/>
        <end position="213"/>
    </location>
</feature>
<reference evidence="2 3" key="1">
    <citation type="submission" date="2019-04" db="EMBL/GenBank/DDBJ databases">
        <title>Friends and foes A comparative genomics study of 23 Aspergillus species from section Flavi.</title>
        <authorList>
            <consortium name="DOE Joint Genome Institute"/>
            <person name="Kjaerbolling I."/>
            <person name="Vesth T."/>
            <person name="Frisvad J.C."/>
            <person name="Nybo J.L."/>
            <person name="Theobald S."/>
            <person name="Kildgaard S."/>
            <person name="Isbrandt T."/>
            <person name="Kuo A."/>
            <person name="Sato A."/>
            <person name="Lyhne E.K."/>
            <person name="Kogle M.E."/>
            <person name="Wiebenga A."/>
            <person name="Kun R.S."/>
            <person name="Lubbers R.J."/>
            <person name="Makela M.R."/>
            <person name="Barry K."/>
            <person name="Chovatia M."/>
            <person name="Clum A."/>
            <person name="Daum C."/>
            <person name="Haridas S."/>
            <person name="He G."/>
            <person name="LaButti K."/>
            <person name="Lipzen A."/>
            <person name="Mondo S."/>
            <person name="Riley R."/>
            <person name="Salamov A."/>
            <person name="Simmons B.A."/>
            <person name="Magnuson J.K."/>
            <person name="Henrissat B."/>
            <person name="Mortensen U.H."/>
            <person name="Larsen T.O."/>
            <person name="Devries R.P."/>
            <person name="Grigoriev I.V."/>
            <person name="Machida M."/>
            <person name="Baker S.E."/>
            <person name="Andersen M.R."/>
        </authorList>
    </citation>
    <scope>NUCLEOTIDE SEQUENCE [LARGE SCALE GENOMIC DNA]</scope>
    <source>
        <strain evidence="2 3">CBS 117626</strain>
    </source>
</reference>
<evidence type="ECO:0000256" key="1">
    <source>
        <dbReference type="SAM" id="MobiDB-lite"/>
    </source>
</evidence>
<dbReference type="AlphaFoldDB" id="A0A5N6VBM8"/>
<feature type="compositionally biased region" description="Polar residues" evidence="1">
    <location>
        <begin position="45"/>
        <end position="60"/>
    </location>
</feature>
<keyword evidence="3" id="KW-1185">Reference proteome</keyword>
<evidence type="ECO:0000313" key="2">
    <source>
        <dbReference type="EMBL" id="KAE8168060.1"/>
    </source>
</evidence>
<feature type="compositionally biased region" description="Polar residues" evidence="1">
    <location>
        <begin position="9"/>
        <end position="25"/>
    </location>
</feature>
<evidence type="ECO:0000313" key="3">
    <source>
        <dbReference type="Proteomes" id="UP000326950"/>
    </source>
</evidence>
<protein>
    <submittedName>
        <fullName evidence="2">Uncharacterized protein</fullName>
    </submittedName>
</protein>
<name>A0A5N6VBM8_ASPTM</name>
<dbReference type="OrthoDB" id="4509376at2759"/>
<feature type="compositionally biased region" description="Basic and acidic residues" evidence="1">
    <location>
        <begin position="180"/>
        <end position="198"/>
    </location>
</feature>
<organism evidence="2 3">
    <name type="scientific">Aspergillus tamarii</name>
    <dbReference type="NCBI Taxonomy" id="41984"/>
    <lineage>
        <taxon>Eukaryota</taxon>
        <taxon>Fungi</taxon>
        <taxon>Dikarya</taxon>
        <taxon>Ascomycota</taxon>
        <taxon>Pezizomycotina</taxon>
        <taxon>Eurotiomycetes</taxon>
        <taxon>Eurotiomycetidae</taxon>
        <taxon>Eurotiales</taxon>
        <taxon>Aspergillaceae</taxon>
        <taxon>Aspergillus</taxon>
        <taxon>Aspergillus subgen. Circumdati</taxon>
    </lineage>
</organism>
<accession>A0A5N6VBM8</accession>
<proteinExistence type="predicted"/>
<gene>
    <name evidence="2" type="ORF">BDV40DRAFT_131369</name>
</gene>
<feature type="compositionally biased region" description="Basic and acidic residues" evidence="1">
    <location>
        <begin position="146"/>
        <end position="163"/>
    </location>
</feature>
<feature type="compositionally biased region" description="Polar residues" evidence="1">
    <location>
        <begin position="67"/>
        <end position="76"/>
    </location>
</feature>